<comment type="caution">
    <text evidence="2">The sequence shown here is derived from an EMBL/GenBank/DDBJ whole genome shotgun (WGS) entry which is preliminary data.</text>
</comment>
<gene>
    <name evidence="2" type="ORF">Tco_0627216</name>
</gene>
<dbReference type="Proteomes" id="UP001151760">
    <property type="component" value="Unassembled WGS sequence"/>
</dbReference>
<sequence length="245" mass="28453">MEESLNVMFGESLPKYRTSSLVDDDVIEEHIIQNHNRTQNLNCHLEEVIPRVENIKKNRDHPIDQVIGELDERTLRSHAQDRSNFFAFVSIIEPKNIKEAIKDESWTMTMQEELDQFICNDVWDLVTYPLGHTIIGTKWIYRNKLDENGVVCRNKDRLVTQGYNQQEEIDYDETYAPVARFQEDPKQTSLANSITKSEYVAAERACQQALWMKQAFVGYNIMLDEVPILCGDKCAINLTSSLIDY</sequence>
<evidence type="ECO:0000313" key="3">
    <source>
        <dbReference type="Proteomes" id="UP001151760"/>
    </source>
</evidence>
<feature type="domain" description="Reverse transcriptase Ty1/copia-type" evidence="1">
    <location>
        <begin position="120"/>
        <end position="182"/>
    </location>
</feature>
<dbReference type="EMBL" id="BQNB010008754">
    <property type="protein sequence ID" value="GJS53854.1"/>
    <property type="molecule type" value="Genomic_DNA"/>
</dbReference>
<name>A0ABQ4WLU4_9ASTR</name>
<dbReference type="Pfam" id="PF07727">
    <property type="entry name" value="RVT_2"/>
    <property type="match status" value="1"/>
</dbReference>
<reference evidence="2" key="2">
    <citation type="submission" date="2022-01" db="EMBL/GenBank/DDBJ databases">
        <authorList>
            <person name="Yamashiro T."/>
            <person name="Shiraishi A."/>
            <person name="Satake H."/>
            <person name="Nakayama K."/>
        </authorList>
    </citation>
    <scope>NUCLEOTIDE SEQUENCE</scope>
</reference>
<keyword evidence="3" id="KW-1185">Reference proteome</keyword>
<evidence type="ECO:0000259" key="1">
    <source>
        <dbReference type="Pfam" id="PF07727"/>
    </source>
</evidence>
<protein>
    <submittedName>
        <fullName evidence="2">Retrovirus-related pol polyprotein from transposon TNT 1-94</fullName>
    </submittedName>
</protein>
<dbReference type="InterPro" id="IPR013103">
    <property type="entry name" value="RVT_2"/>
</dbReference>
<accession>A0ABQ4WLU4</accession>
<reference evidence="2" key="1">
    <citation type="journal article" date="2022" name="Int. J. Mol. Sci.">
        <title>Draft Genome of Tanacetum Coccineum: Genomic Comparison of Closely Related Tanacetum-Family Plants.</title>
        <authorList>
            <person name="Yamashiro T."/>
            <person name="Shiraishi A."/>
            <person name="Nakayama K."/>
            <person name="Satake H."/>
        </authorList>
    </citation>
    <scope>NUCLEOTIDE SEQUENCE</scope>
</reference>
<organism evidence="2 3">
    <name type="scientific">Tanacetum coccineum</name>
    <dbReference type="NCBI Taxonomy" id="301880"/>
    <lineage>
        <taxon>Eukaryota</taxon>
        <taxon>Viridiplantae</taxon>
        <taxon>Streptophyta</taxon>
        <taxon>Embryophyta</taxon>
        <taxon>Tracheophyta</taxon>
        <taxon>Spermatophyta</taxon>
        <taxon>Magnoliopsida</taxon>
        <taxon>eudicotyledons</taxon>
        <taxon>Gunneridae</taxon>
        <taxon>Pentapetalae</taxon>
        <taxon>asterids</taxon>
        <taxon>campanulids</taxon>
        <taxon>Asterales</taxon>
        <taxon>Asteraceae</taxon>
        <taxon>Asteroideae</taxon>
        <taxon>Anthemideae</taxon>
        <taxon>Anthemidinae</taxon>
        <taxon>Tanacetum</taxon>
    </lineage>
</organism>
<evidence type="ECO:0000313" key="2">
    <source>
        <dbReference type="EMBL" id="GJS53854.1"/>
    </source>
</evidence>
<proteinExistence type="predicted"/>